<protein>
    <submittedName>
        <fullName evidence="10">Uncharacterized protein</fullName>
    </submittedName>
</protein>
<comment type="similarity">
    <text evidence="5">Belongs to the protein kinase superfamily. Ser/Thr protein kinase family. CDPK subfamily.</text>
</comment>
<dbReference type="InterPro" id="IPR001849">
    <property type="entry name" value="PH_domain"/>
</dbReference>
<dbReference type="InterPro" id="IPR011992">
    <property type="entry name" value="EF-hand-dom_pair"/>
</dbReference>
<accession>A0AAD2D867</accession>
<organism evidence="10 11">
    <name type="scientific">Euplotes crassus</name>
    <dbReference type="NCBI Taxonomy" id="5936"/>
    <lineage>
        <taxon>Eukaryota</taxon>
        <taxon>Sar</taxon>
        <taxon>Alveolata</taxon>
        <taxon>Ciliophora</taxon>
        <taxon>Intramacronucleata</taxon>
        <taxon>Spirotrichea</taxon>
        <taxon>Hypotrichia</taxon>
        <taxon>Euplotida</taxon>
        <taxon>Euplotidae</taxon>
        <taxon>Moneuplotes</taxon>
    </lineage>
</organism>
<dbReference type="InterPro" id="IPR011009">
    <property type="entry name" value="Kinase-like_dom_sf"/>
</dbReference>
<evidence type="ECO:0000256" key="6">
    <source>
        <dbReference type="SAM" id="MobiDB-lite"/>
    </source>
</evidence>
<evidence type="ECO:0000256" key="3">
    <source>
        <dbReference type="ARBA" id="ARBA00022837"/>
    </source>
</evidence>
<dbReference type="PROSITE" id="PS50003">
    <property type="entry name" value="PH_DOMAIN"/>
    <property type="match status" value="1"/>
</dbReference>
<feature type="domain" description="EF-hand" evidence="9">
    <location>
        <begin position="70"/>
        <end position="100"/>
    </location>
</feature>
<dbReference type="SMART" id="SM00054">
    <property type="entry name" value="EFh"/>
    <property type="match status" value="2"/>
</dbReference>
<name>A0AAD2D867_EUPCR</name>
<feature type="domain" description="EF-hand" evidence="9">
    <location>
        <begin position="101"/>
        <end position="136"/>
    </location>
</feature>
<evidence type="ECO:0000256" key="2">
    <source>
        <dbReference type="ARBA" id="ARBA00022741"/>
    </source>
</evidence>
<dbReference type="AlphaFoldDB" id="A0AAD2D867"/>
<evidence type="ECO:0000256" key="5">
    <source>
        <dbReference type="ARBA" id="ARBA00024334"/>
    </source>
</evidence>
<reference evidence="10" key="1">
    <citation type="submission" date="2023-07" db="EMBL/GenBank/DDBJ databases">
        <authorList>
            <consortium name="AG Swart"/>
            <person name="Singh M."/>
            <person name="Singh A."/>
            <person name="Seah K."/>
            <person name="Emmerich C."/>
        </authorList>
    </citation>
    <scope>NUCLEOTIDE SEQUENCE</scope>
    <source>
        <strain evidence="10">DP1</strain>
    </source>
</reference>
<dbReference type="GO" id="GO:0005509">
    <property type="term" value="F:calcium ion binding"/>
    <property type="evidence" value="ECO:0007669"/>
    <property type="project" value="InterPro"/>
</dbReference>
<dbReference type="SUPFAM" id="SSF47473">
    <property type="entry name" value="EF-hand"/>
    <property type="match status" value="1"/>
</dbReference>
<comment type="subunit">
    <text evidence="1">Monomer.</text>
</comment>
<feature type="domain" description="PH" evidence="7">
    <location>
        <begin position="381"/>
        <end position="479"/>
    </location>
</feature>
<dbReference type="GO" id="GO:0004672">
    <property type="term" value="F:protein kinase activity"/>
    <property type="evidence" value="ECO:0007669"/>
    <property type="project" value="InterPro"/>
</dbReference>
<evidence type="ECO:0000256" key="1">
    <source>
        <dbReference type="ARBA" id="ARBA00011245"/>
    </source>
</evidence>
<dbReference type="Pfam" id="PF00069">
    <property type="entry name" value="Pkinase"/>
    <property type="match status" value="1"/>
</dbReference>
<dbReference type="CDD" id="cd00051">
    <property type="entry name" value="EFh"/>
    <property type="match status" value="1"/>
</dbReference>
<dbReference type="Gene3D" id="2.30.29.30">
    <property type="entry name" value="Pleckstrin-homology domain (PH domain)/Phosphotyrosine-binding domain (PTB)"/>
    <property type="match status" value="1"/>
</dbReference>
<sequence>MDSPKSPELDIERLTIPDFSEIESEKFKKEAIVPYFKDIYRDLASRSDNKSAGINKVTIIDYCHFPGILAERFFSLLDDNKDEYIDMKEFIYILFRIYYSQFDEQVKLVFEIYDFDCDGYITKEDVRIILSYIPILKDDQEEVKEKEGTFSQSEENCEGFEARIKIQEEISELLGLVFAEKEKLDLQEFQEINETISSDMLVTVLSLIKDKLPCSEKFYKIQQEFLANKEKEEAKKLKSKVLFVETKREKSIPTPNVLKSLSPLARNNICGVSSPVSHLKKIMNQDTFGEATAGIKEEDIDLKNFESRKNKGDEVSSSTTNDESESPTTKQDLVRLANKNTEPKSLLSKDRKNVFASPTSFLKGTRSIKEETEISPIVKDKIEHEGEMMRQAKEDKFKKYYYRLFDKELYVYKTKKDKVHKTMINLIGVFLRTDKEEPLDKKNVLYPFTLIFPNKERTFYLLSSKERSEWIDKIKKAIGYAHLHDYYELKKSIGKGKFGTIKLGIHKKTGKKKNMSMQDIVLQKREIEILKICQHPSIIRLLDIFENHDYIYIVMEYCKGGDLFTFLEKRDFMIPETKAKQLAHSIATGIFYLHSFGIAHRDLKPENILMTDNTDSATPKLVDFGLSKIIGPSETCTEPFGTLSYVAPEVLLQKPYDKSVDLWSLGVIIYLLISGTLPFDDDDDREIARQTIHDEPDFSYKIWKKMDKGTRKLVASLLEKDKSNRMDLSDVLQHPWIVNKSDKIALNRRNSGDSSAAKFKAFAMTEEFDGSDES</sequence>
<dbReference type="PROSITE" id="PS00018">
    <property type="entry name" value="EF_HAND_1"/>
    <property type="match status" value="1"/>
</dbReference>
<comment type="caution">
    <text evidence="10">The sequence shown here is derived from an EMBL/GenBank/DDBJ whole genome shotgun (WGS) entry which is preliminary data.</text>
</comment>
<dbReference type="InterPro" id="IPR011993">
    <property type="entry name" value="PH-like_dom_sf"/>
</dbReference>
<dbReference type="PROSITE" id="PS50011">
    <property type="entry name" value="PROTEIN_KINASE_DOM"/>
    <property type="match status" value="1"/>
</dbReference>
<keyword evidence="11" id="KW-1185">Reference proteome</keyword>
<dbReference type="CDD" id="cd05117">
    <property type="entry name" value="STKc_CAMK"/>
    <property type="match status" value="1"/>
</dbReference>
<dbReference type="PROSITE" id="PS00108">
    <property type="entry name" value="PROTEIN_KINASE_ST"/>
    <property type="match status" value="1"/>
</dbReference>
<evidence type="ECO:0000259" key="8">
    <source>
        <dbReference type="PROSITE" id="PS50011"/>
    </source>
</evidence>
<evidence type="ECO:0000259" key="9">
    <source>
        <dbReference type="PROSITE" id="PS50222"/>
    </source>
</evidence>
<dbReference type="PROSITE" id="PS50222">
    <property type="entry name" value="EF_HAND_2"/>
    <property type="match status" value="2"/>
</dbReference>
<feature type="domain" description="Protein kinase" evidence="8">
    <location>
        <begin position="487"/>
        <end position="737"/>
    </location>
</feature>
<dbReference type="SMART" id="SM00220">
    <property type="entry name" value="S_TKc"/>
    <property type="match status" value="1"/>
</dbReference>
<dbReference type="Gene3D" id="1.10.510.10">
    <property type="entry name" value="Transferase(Phosphotransferase) domain 1"/>
    <property type="match status" value="1"/>
</dbReference>
<evidence type="ECO:0000313" key="10">
    <source>
        <dbReference type="EMBL" id="CAI2384934.1"/>
    </source>
</evidence>
<dbReference type="SUPFAM" id="SSF50729">
    <property type="entry name" value="PH domain-like"/>
    <property type="match status" value="1"/>
</dbReference>
<dbReference type="Pfam" id="PF00169">
    <property type="entry name" value="PH"/>
    <property type="match status" value="1"/>
</dbReference>
<dbReference type="InterPro" id="IPR018247">
    <property type="entry name" value="EF_Hand_1_Ca_BS"/>
</dbReference>
<gene>
    <name evidence="10" type="ORF">ECRASSUSDP1_LOCUS26474</name>
</gene>
<keyword evidence="2" id="KW-0547">Nucleotide-binding</keyword>
<proteinExistence type="inferred from homology"/>
<evidence type="ECO:0000259" key="7">
    <source>
        <dbReference type="PROSITE" id="PS50003"/>
    </source>
</evidence>
<feature type="region of interest" description="Disordered" evidence="6">
    <location>
        <begin position="306"/>
        <end position="342"/>
    </location>
</feature>
<dbReference type="EMBL" id="CAMPGE010027292">
    <property type="protein sequence ID" value="CAI2384934.1"/>
    <property type="molecule type" value="Genomic_DNA"/>
</dbReference>
<dbReference type="InterPro" id="IPR002048">
    <property type="entry name" value="EF_hand_dom"/>
</dbReference>
<dbReference type="Proteomes" id="UP001295684">
    <property type="component" value="Unassembled WGS sequence"/>
</dbReference>
<evidence type="ECO:0000256" key="4">
    <source>
        <dbReference type="ARBA" id="ARBA00022840"/>
    </source>
</evidence>
<dbReference type="InterPro" id="IPR008271">
    <property type="entry name" value="Ser/Thr_kinase_AS"/>
</dbReference>
<dbReference type="SMART" id="SM00233">
    <property type="entry name" value="PH"/>
    <property type="match status" value="1"/>
</dbReference>
<keyword evidence="4" id="KW-0067">ATP-binding</keyword>
<keyword evidence="3" id="KW-0106">Calcium</keyword>
<dbReference type="Gene3D" id="1.10.238.10">
    <property type="entry name" value="EF-hand"/>
    <property type="match status" value="1"/>
</dbReference>
<evidence type="ECO:0000313" key="11">
    <source>
        <dbReference type="Proteomes" id="UP001295684"/>
    </source>
</evidence>
<dbReference type="SUPFAM" id="SSF56112">
    <property type="entry name" value="Protein kinase-like (PK-like)"/>
    <property type="match status" value="1"/>
</dbReference>
<dbReference type="GO" id="GO:0005524">
    <property type="term" value="F:ATP binding"/>
    <property type="evidence" value="ECO:0007669"/>
    <property type="project" value="UniProtKB-KW"/>
</dbReference>
<feature type="compositionally biased region" description="Polar residues" evidence="6">
    <location>
        <begin position="315"/>
        <end position="331"/>
    </location>
</feature>
<dbReference type="FunFam" id="1.10.510.10:FF:000571">
    <property type="entry name" value="Maternal embryonic leucine zipper kinase"/>
    <property type="match status" value="1"/>
</dbReference>
<dbReference type="InterPro" id="IPR000719">
    <property type="entry name" value="Prot_kinase_dom"/>
</dbReference>
<dbReference type="PANTHER" id="PTHR24347">
    <property type="entry name" value="SERINE/THREONINE-PROTEIN KINASE"/>
    <property type="match status" value="1"/>
</dbReference>